<dbReference type="Gene3D" id="1.10.287.110">
    <property type="entry name" value="DnaJ domain"/>
    <property type="match status" value="1"/>
</dbReference>
<dbReference type="InterPro" id="IPR036869">
    <property type="entry name" value="J_dom_sf"/>
</dbReference>
<feature type="region of interest" description="Disordered" evidence="4">
    <location>
        <begin position="60"/>
        <end position="93"/>
    </location>
</feature>
<gene>
    <name evidence="6" type="ORF">METZ01_LOCUS148904</name>
</gene>
<dbReference type="GO" id="GO:0071218">
    <property type="term" value="P:cellular response to misfolded protein"/>
    <property type="evidence" value="ECO:0007669"/>
    <property type="project" value="TreeGrafter"/>
</dbReference>
<dbReference type="Gene3D" id="3.30.70.20">
    <property type="match status" value="1"/>
</dbReference>
<reference evidence="6" key="1">
    <citation type="submission" date="2018-05" db="EMBL/GenBank/DDBJ databases">
        <authorList>
            <person name="Lanie J.A."/>
            <person name="Ng W.-L."/>
            <person name="Kazmierczak K.M."/>
            <person name="Andrzejewski T.M."/>
            <person name="Davidsen T.M."/>
            <person name="Wayne K.J."/>
            <person name="Tettelin H."/>
            <person name="Glass J.I."/>
            <person name="Rusch D."/>
            <person name="Podicherti R."/>
            <person name="Tsui H.-C.T."/>
            <person name="Winkler M.E."/>
        </authorList>
    </citation>
    <scope>NUCLEOTIDE SEQUENCE</scope>
</reference>
<dbReference type="InterPro" id="IPR051100">
    <property type="entry name" value="DnaJ_subfamily_B/C"/>
</dbReference>
<accession>A0A382A3G1</accession>
<dbReference type="GO" id="GO:0030544">
    <property type="term" value="F:Hsp70 protein binding"/>
    <property type="evidence" value="ECO:0007669"/>
    <property type="project" value="TreeGrafter"/>
</dbReference>
<dbReference type="SMART" id="SM00271">
    <property type="entry name" value="DnaJ"/>
    <property type="match status" value="1"/>
</dbReference>
<dbReference type="SUPFAM" id="SSF46565">
    <property type="entry name" value="Chaperone J-domain"/>
    <property type="match status" value="1"/>
</dbReference>
<protein>
    <recommendedName>
        <fullName evidence="5">J domain-containing protein</fullName>
    </recommendedName>
</protein>
<proteinExistence type="predicted"/>
<evidence type="ECO:0000259" key="5">
    <source>
        <dbReference type="PROSITE" id="PS50076"/>
    </source>
</evidence>
<dbReference type="PROSITE" id="PS50076">
    <property type="entry name" value="DNAJ_2"/>
    <property type="match status" value="1"/>
</dbReference>
<dbReference type="PANTHER" id="PTHR43908">
    <property type="entry name" value="AT29763P-RELATED"/>
    <property type="match status" value="1"/>
</dbReference>
<dbReference type="Pfam" id="PF00226">
    <property type="entry name" value="DnaJ"/>
    <property type="match status" value="1"/>
</dbReference>
<dbReference type="InterPro" id="IPR001623">
    <property type="entry name" value="DnaJ_domain"/>
</dbReference>
<dbReference type="PRINTS" id="PR00352">
    <property type="entry name" value="3FE4SFRDOXIN"/>
</dbReference>
<dbReference type="GO" id="GO:0051536">
    <property type="term" value="F:iron-sulfur cluster binding"/>
    <property type="evidence" value="ECO:0007669"/>
    <property type="project" value="UniProtKB-KW"/>
</dbReference>
<dbReference type="GO" id="GO:0005789">
    <property type="term" value="C:endoplasmic reticulum membrane"/>
    <property type="evidence" value="ECO:0007669"/>
    <property type="project" value="TreeGrafter"/>
</dbReference>
<dbReference type="PRINTS" id="PR00625">
    <property type="entry name" value="JDOMAIN"/>
</dbReference>
<evidence type="ECO:0000256" key="4">
    <source>
        <dbReference type="SAM" id="MobiDB-lite"/>
    </source>
</evidence>
<dbReference type="SUPFAM" id="SSF54862">
    <property type="entry name" value="4Fe-4S ferredoxins"/>
    <property type="match status" value="1"/>
</dbReference>
<dbReference type="Pfam" id="PF13370">
    <property type="entry name" value="Fer4_13"/>
    <property type="match status" value="1"/>
</dbReference>
<feature type="domain" description="J" evidence="5">
    <location>
        <begin position="5"/>
        <end position="79"/>
    </location>
</feature>
<keyword evidence="3" id="KW-0411">Iron-sulfur</keyword>
<dbReference type="AlphaFoldDB" id="A0A382A3G1"/>
<evidence type="ECO:0000256" key="3">
    <source>
        <dbReference type="ARBA" id="ARBA00023014"/>
    </source>
</evidence>
<dbReference type="PANTHER" id="PTHR43908:SF3">
    <property type="entry name" value="AT29763P-RELATED"/>
    <property type="match status" value="1"/>
</dbReference>
<name>A0A382A3G1_9ZZZZ</name>
<organism evidence="6">
    <name type="scientific">marine metagenome</name>
    <dbReference type="NCBI Taxonomy" id="408172"/>
    <lineage>
        <taxon>unclassified sequences</taxon>
        <taxon>metagenomes</taxon>
        <taxon>ecological metagenomes</taxon>
    </lineage>
</organism>
<dbReference type="CDD" id="cd06257">
    <property type="entry name" value="DnaJ"/>
    <property type="match status" value="1"/>
</dbReference>
<dbReference type="GO" id="GO:0005506">
    <property type="term" value="F:iron ion binding"/>
    <property type="evidence" value="ECO:0007669"/>
    <property type="project" value="InterPro"/>
</dbReference>
<evidence type="ECO:0000256" key="1">
    <source>
        <dbReference type="ARBA" id="ARBA00022723"/>
    </source>
</evidence>
<dbReference type="GO" id="GO:0009055">
    <property type="term" value="F:electron transfer activity"/>
    <property type="evidence" value="ECO:0007669"/>
    <property type="project" value="InterPro"/>
</dbReference>
<evidence type="ECO:0000256" key="2">
    <source>
        <dbReference type="ARBA" id="ARBA00023004"/>
    </source>
</evidence>
<evidence type="ECO:0000313" key="6">
    <source>
        <dbReference type="EMBL" id="SVA96050.1"/>
    </source>
</evidence>
<keyword evidence="2" id="KW-0408">Iron</keyword>
<dbReference type="InterPro" id="IPR001080">
    <property type="entry name" value="3Fe4S_ferredoxin"/>
</dbReference>
<keyword evidence="1" id="KW-0479">Metal-binding</keyword>
<sequence>MNTRHANQVLMVESDATFDDIRYAYRKLALKLHPDKNQKEKDGDKFKIVSEAYHYLKKQHKLKNFSQQNTRKPKHDRTQQQKQYNEQNPEEDWSKFTKDFETNQEFWSKYEKAFWDDYELNANKKSNTNRFKNAFWDEAKQNLDGKYEKKDFKKQERVHAHNLSVNIDKSLCIACCSCETIAPKVFSIDKLTHINPKSTVHNLYGATEEKIMDAAETCPTKAILVDDNNAKRRIFPR</sequence>
<dbReference type="EMBL" id="UINC01023754">
    <property type="protein sequence ID" value="SVA96050.1"/>
    <property type="molecule type" value="Genomic_DNA"/>
</dbReference>